<reference evidence="2" key="1">
    <citation type="journal article" date="2003" name="Genome Biol.">
        <title>An integrated gene annotation and transcriptional profiling approach towards the full gene content of the Drosophila genome.</title>
        <authorList>
            <person name="Hild M."/>
            <person name="Beckmann B."/>
            <person name="Haas S.A."/>
            <person name="Koch B."/>
            <person name="Solovyev V."/>
            <person name="Busold C."/>
            <person name="Fellenberg K."/>
            <person name="Boutros M."/>
            <person name="Vingron M."/>
            <person name="Sauer F."/>
            <person name="Hoheisel J.D."/>
            <person name="Paro R."/>
        </authorList>
    </citation>
    <scope>NUCLEOTIDE SEQUENCE</scope>
</reference>
<accession>Q6IIV8</accession>
<dbReference type="AlphaFoldDB" id="Q6IIV8"/>
<proteinExistence type="predicted"/>
<feature type="region of interest" description="Disordered" evidence="1">
    <location>
        <begin position="23"/>
        <end position="68"/>
    </location>
</feature>
<evidence type="ECO:0000256" key="1">
    <source>
        <dbReference type="SAM" id="MobiDB-lite"/>
    </source>
</evidence>
<gene>
    <name evidence="2" type="ORF">HDC16871</name>
</gene>
<organism evidence="2">
    <name type="scientific">Drosophila melanogaster</name>
    <name type="common">Fruit fly</name>
    <dbReference type="NCBI Taxonomy" id="7227"/>
    <lineage>
        <taxon>Eukaryota</taxon>
        <taxon>Metazoa</taxon>
        <taxon>Ecdysozoa</taxon>
        <taxon>Arthropoda</taxon>
        <taxon>Hexapoda</taxon>
        <taxon>Insecta</taxon>
        <taxon>Pterygota</taxon>
        <taxon>Neoptera</taxon>
        <taxon>Endopterygota</taxon>
        <taxon>Diptera</taxon>
        <taxon>Brachycera</taxon>
        <taxon>Muscomorpha</taxon>
        <taxon>Ephydroidea</taxon>
        <taxon>Drosophilidae</taxon>
        <taxon>Drosophila</taxon>
        <taxon>Sophophora</taxon>
    </lineage>
</organism>
<dbReference type="EMBL" id="BK002958">
    <property type="protein sequence ID" value="DAA03158.1"/>
    <property type="molecule type" value="Genomic_DNA"/>
</dbReference>
<protein>
    <submittedName>
        <fullName evidence="2">HDC16871</fullName>
    </submittedName>
</protein>
<name>Q6IIV8_DROME</name>
<feature type="non-terminal residue" evidence="2">
    <location>
        <position position="144"/>
    </location>
</feature>
<evidence type="ECO:0000313" key="2">
    <source>
        <dbReference type="EMBL" id="DAA03158.1"/>
    </source>
</evidence>
<sequence>MEGKNSTRGADKARDTYRLVWTRTSCQPPQRDSSDPAGDGCQSGESASHVASSSKENPRQDGDWGDGTLDQERHRLYLLRLCGYMSMGCGVWGVGYGVWSVQCAVWAECGGFERKWQSSETKTTTKTRRWRLACTPMTDACIIN</sequence>
<feature type="compositionally biased region" description="Low complexity" evidence="1">
    <location>
        <begin position="43"/>
        <end position="54"/>
    </location>
</feature>